<dbReference type="RefSeq" id="WP_067541525.1">
    <property type="nucleotide sequence ID" value="NZ_AP025567.1"/>
</dbReference>
<dbReference type="CDD" id="cd04496">
    <property type="entry name" value="SSB_OBF"/>
    <property type="match status" value="1"/>
</dbReference>
<dbReference type="SUPFAM" id="SSF50249">
    <property type="entry name" value="Nucleic acid-binding proteins"/>
    <property type="match status" value="1"/>
</dbReference>
<evidence type="ECO:0000256" key="1">
    <source>
        <dbReference type="ARBA" id="ARBA00023125"/>
    </source>
</evidence>
<dbReference type="InterPro" id="IPR012340">
    <property type="entry name" value="NA-bd_OB-fold"/>
</dbReference>
<protein>
    <submittedName>
        <fullName evidence="3">Single-stranded DNA-binding protein</fullName>
    </submittedName>
</protein>
<dbReference type="EMBL" id="QRMS01000002">
    <property type="protein sequence ID" value="RHJ88051.1"/>
    <property type="molecule type" value="Genomic_DNA"/>
</dbReference>
<dbReference type="AlphaFoldDB" id="A0A415E338"/>
<dbReference type="NCBIfam" id="NF004476">
    <property type="entry name" value="PRK05813.1"/>
    <property type="match status" value="1"/>
</dbReference>
<evidence type="ECO:0000313" key="4">
    <source>
        <dbReference type="Proteomes" id="UP000284841"/>
    </source>
</evidence>
<reference evidence="3 4" key="1">
    <citation type="submission" date="2018-08" db="EMBL/GenBank/DDBJ databases">
        <title>A genome reference for cultivated species of the human gut microbiota.</title>
        <authorList>
            <person name="Zou Y."/>
            <person name="Xue W."/>
            <person name="Luo G."/>
        </authorList>
    </citation>
    <scope>NUCLEOTIDE SEQUENCE [LARGE SCALE GENOMIC DNA]</scope>
    <source>
        <strain evidence="3 4">AM07-24</strain>
    </source>
</reference>
<dbReference type="GO" id="GO:0003697">
    <property type="term" value="F:single-stranded DNA binding"/>
    <property type="evidence" value="ECO:0007669"/>
    <property type="project" value="InterPro"/>
</dbReference>
<keyword evidence="1 2" id="KW-0238">DNA-binding</keyword>
<dbReference type="InterPro" id="IPR000424">
    <property type="entry name" value="Primosome_PriB/ssb"/>
</dbReference>
<dbReference type="PROSITE" id="PS50935">
    <property type="entry name" value="SSB"/>
    <property type="match status" value="1"/>
</dbReference>
<keyword evidence="4" id="KW-1185">Reference proteome</keyword>
<evidence type="ECO:0000256" key="2">
    <source>
        <dbReference type="PROSITE-ProRule" id="PRU00252"/>
    </source>
</evidence>
<gene>
    <name evidence="3" type="ORF">DW099_06435</name>
</gene>
<organism evidence="3 4">
    <name type="scientific">Emergencia timonensis</name>
    <dbReference type="NCBI Taxonomy" id="1776384"/>
    <lineage>
        <taxon>Bacteria</taxon>
        <taxon>Bacillati</taxon>
        <taxon>Bacillota</taxon>
        <taxon>Clostridia</taxon>
        <taxon>Peptostreptococcales</taxon>
        <taxon>Anaerovoracaceae</taxon>
        <taxon>Emergencia</taxon>
    </lineage>
</organism>
<comment type="caution">
    <text evidence="3">The sequence shown here is derived from an EMBL/GenBank/DDBJ whole genome shotgun (WGS) entry which is preliminary data.</text>
</comment>
<accession>A0A415E338</accession>
<evidence type="ECO:0000313" key="3">
    <source>
        <dbReference type="EMBL" id="RHJ88051.1"/>
    </source>
</evidence>
<dbReference type="Proteomes" id="UP000284841">
    <property type="component" value="Unassembled WGS sequence"/>
</dbReference>
<dbReference type="Pfam" id="PF00436">
    <property type="entry name" value="SSB"/>
    <property type="match status" value="1"/>
</dbReference>
<dbReference type="Gene3D" id="2.40.50.140">
    <property type="entry name" value="Nucleic acid-binding proteins"/>
    <property type="match status" value="2"/>
</dbReference>
<name>A0A415E338_9FIRM</name>
<sequence length="213" mass="24222">MINLEDSNTSTNVAHVCGEIIDGLKFSHRTYGEVFYTFEIGVLRNSGYEDQIIVMASERILSTMNIELGEYVNIEGQIRTYNEDVEGHNKLNIVIFARDITEADPEDEAINEIYLEGFLCKKPLQRTSPLGRKICDLMLAVNRMYNKSDYIPCIAWGRNAIYSSTLDVGDRIAIHGRLQSRQYKKKCEDGDVLIKTAYEVSILALETFTTDMV</sequence>
<dbReference type="GeneID" id="83005904"/>
<dbReference type="STRING" id="1776384.GCA_900086585_03614"/>
<dbReference type="OrthoDB" id="9780175at2"/>
<proteinExistence type="predicted"/>